<dbReference type="Pfam" id="PF08284">
    <property type="entry name" value="RVP_2"/>
    <property type="match status" value="1"/>
</dbReference>
<sequence length="84" mass="9199">MGAIEPSLLQLLHQTKLHLEGQLSILTEEQTAYMLSTVAKNPGASLSFVTPYVAMNFDVILEQLSEPFSVSTPVGEYSSRENLS</sequence>
<comment type="caution">
    <text evidence="1">The sequence shown here is derived from an EMBL/GenBank/DDBJ whole genome shotgun (WGS) entry which is preliminary data.</text>
</comment>
<proteinExistence type="predicted"/>
<protein>
    <submittedName>
        <fullName evidence="1">Uncharacterized protein</fullName>
    </submittedName>
</protein>
<name>A0A9J5ZGZ5_SOLCO</name>
<evidence type="ECO:0000313" key="1">
    <source>
        <dbReference type="EMBL" id="KAG5611701.1"/>
    </source>
</evidence>
<evidence type="ECO:0000313" key="2">
    <source>
        <dbReference type="Proteomes" id="UP000824120"/>
    </source>
</evidence>
<dbReference type="OrthoDB" id="1751327at2759"/>
<dbReference type="EMBL" id="JACXVP010000004">
    <property type="protein sequence ID" value="KAG5611701.1"/>
    <property type="molecule type" value="Genomic_DNA"/>
</dbReference>
<organism evidence="1 2">
    <name type="scientific">Solanum commersonii</name>
    <name type="common">Commerson's wild potato</name>
    <name type="synonym">Commerson's nightshade</name>
    <dbReference type="NCBI Taxonomy" id="4109"/>
    <lineage>
        <taxon>Eukaryota</taxon>
        <taxon>Viridiplantae</taxon>
        <taxon>Streptophyta</taxon>
        <taxon>Embryophyta</taxon>
        <taxon>Tracheophyta</taxon>
        <taxon>Spermatophyta</taxon>
        <taxon>Magnoliopsida</taxon>
        <taxon>eudicotyledons</taxon>
        <taxon>Gunneridae</taxon>
        <taxon>Pentapetalae</taxon>
        <taxon>asterids</taxon>
        <taxon>lamiids</taxon>
        <taxon>Solanales</taxon>
        <taxon>Solanaceae</taxon>
        <taxon>Solanoideae</taxon>
        <taxon>Solaneae</taxon>
        <taxon>Solanum</taxon>
    </lineage>
</organism>
<dbReference type="Proteomes" id="UP000824120">
    <property type="component" value="Chromosome 4"/>
</dbReference>
<dbReference type="AlphaFoldDB" id="A0A9J5ZGZ5"/>
<accession>A0A9J5ZGZ5</accession>
<gene>
    <name evidence="1" type="ORF">H5410_022982</name>
</gene>
<keyword evidence="2" id="KW-1185">Reference proteome</keyword>
<reference evidence="1 2" key="1">
    <citation type="submission" date="2020-09" db="EMBL/GenBank/DDBJ databases">
        <title>De no assembly of potato wild relative species, Solanum commersonii.</title>
        <authorList>
            <person name="Cho K."/>
        </authorList>
    </citation>
    <scope>NUCLEOTIDE SEQUENCE [LARGE SCALE GENOMIC DNA]</scope>
    <source>
        <strain evidence="1">LZ3.2</strain>
        <tissue evidence="1">Leaf</tissue>
    </source>
</reference>